<proteinExistence type="predicted"/>
<evidence type="ECO:0000313" key="3">
    <source>
        <dbReference type="Proteomes" id="UP000218209"/>
    </source>
</evidence>
<gene>
    <name evidence="2" type="ORF">BU14_0537s0017</name>
</gene>
<reference evidence="2 3" key="1">
    <citation type="submission" date="2017-03" db="EMBL/GenBank/DDBJ databases">
        <title>WGS assembly of Porphyra umbilicalis.</title>
        <authorList>
            <person name="Brawley S.H."/>
            <person name="Blouin N.A."/>
            <person name="Ficko-Blean E."/>
            <person name="Wheeler G.L."/>
            <person name="Lohr M."/>
            <person name="Goodson H.V."/>
            <person name="Jenkins J.W."/>
            <person name="Blaby-Haas C.E."/>
            <person name="Helliwell K.E."/>
            <person name="Chan C."/>
            <person name="Marriage T."/>
            <person name="Bhattacharya D."/>
            <person name="Klein A.S."/>
            <person name="Badis Y."/>
            <person name="Brodie J."/>
            <person name="Cao Y."/>
            <person name="Collen J."/>
            <person name="Dittami S.M."/>
            <person name="Gachon C.M."/>
            <person name="Green B.R."/>
            <person name="Karpowicz S."/>
            <person name="Kim J.W."/>
            <person name="Kudahl U."/>
            <person name="Lin S."/>
            <person name="Michel G."/>
            <person name="Mittag M."/>
            <person name="Olson B.J."/>
            <person name="Pangilinan J."/>
            <person name="Peng Y."/>
            <person name="Qiu H."/>
            <person name="Shu S."/>
            <person name="Singer J.T."/>
            <person name="Smith A.G."/>
            <person name="Sprecher B.N."/>
            <person name="Wagner V."/>
            <person name="Wang W."/>
            <person name="Wang Z.-Y."/>
            <person name="Yan J."/>
            <person name="Yarish C."/>
            <person name="Zoeuner-Riek S."/>
            <person name="Zhuang Y."/>
            <person name="Zou Y."/>
            <person name="Lindquist E.A."/>
            <person name="Grimwood J."/>
            <person name="Barry K."/>
            <person name="Rokhsar D.S."/>
            <person name="Schmutz J."/>
            <person name="Stiller J.W."/>
            <person name="Grossman A.R."/>
            <person name="Prochnik S.E."/>
        </authorList>
    </citation>
    <scope>NUCLEOTIDE SEQUENCE [LARGE SCALE GENOMIC DNA]</scope>
    <source>
        <strain evidence="2">4086291</strain>
    </source>
</reference>
<organism evidence="2 3">
    <name type="scientific">Porphyra umbilicalis</name>
    <name type="common">Purple laver</name>
    <name type="synonym">Red alga</name>
    <dbReference type="NCBI Taxonomy" id="2786"/>
    <lineage>
        <taxon>Eukaryota</taxon>
        <taxon>Rhodophyta</taxon>
        <taxon>Bangiophyceae</taxon>
        <taxon>Bangiales</taxon>
        <taxon>Bangiaceae</taxon>
        <taxon>Porphyra</taxon>
    </lineage>
</organism>
<protein>
    <submittedName>
        <fullName evidence="2">Uncharacterized protein</fullName>
    </submittedName>
</protein>
<dbReference type="Proteomes" id="UP000218209">
    <property type="component" value="Unassembled WGS sequence"/>
</dbReference>
<accession>A0A1X6NSB0</accession>
<evidence type="ECO:0000313" key="2">
    <source>
        <dbReference type="EMBL" id="OSX71410.1"/>
    </source>
</evidence>
<dbReference type="AlphaFoldDB" id="A0A1X6NSB0"/>
<name>A0A1X6NSB0_PORUM</name>
<evidence type="ECO:0000256" key="1">
    <source>
        <dbReference type="SAM" id="MobiDB-lite"/>
    </source>
</evidence>
<sequence length="164" mass="17935">MHGHVGASFPVALVWPSVGAPRPPRRRRVRPRHPCLHARTHGTCRLAPSQRRAATAMTYREDAVDEGGRLAARPPNGVQRAAAVAAAKRDLVQEGHTKLDGAVEVARRHLPRLTEPPVALVGHRNARLGKEQTERRLAGDGGGPTCRTTRQRWVGQRRTTGECV</sequence>
<keyword evidence="3" id="KW-1185">Reference proteome</keyword>
<feature type="region of interest" description="Disordered" evidence="1">
    <location>
        <begin position="127"/>
        <end position="148"/>
    </location>
</feature>
<feature type="compositionally biased region" description="Basic and acidic residues" evidence="1">
    <location>
        <begin position="128"/>
        <end position="138"/>
    </location>
</feature>
<dbReference type="EMBL" id="KV919137">
    <property type="protein sequence ID" value="OSX71410.1"/>
    <property type="molecule type" value="Genomic_DNA"/>
</dbReference>